<feature type="transmembrane region" description="Helical" evidence="1">
    <location>
        <begin position="322"/>
        <end position="339"/>
    </location>
</feature>
<proteinExistence type="predicted"/>
<feature type="transmembrane region" description="Helical" evidence="1">
    <location>
        <begin position="440"/>
        <end position="457"/>
    </location>
</feature>
<feature type="transmembrane region" description="Helical" evidence="1">
    <location>
        <begin position="412"/>
        <end position="433"/>
    </location>
</feature>
<dbReference type="EMBL" id="JADEYR010000003">
    <property type="protein sequence ID" value="MBE9403493.1"/>
    <property type="molecule type" value="Genomic_DNA"/>
</dbReference>
<accession>A0ABR9VZ80</accession>
<keyword evidence="1" id="KW-0812">Transmembrane</keyword>
<reference evidence="2 3" key="1">
    <citation type="submission" date="2020-10" db="EMBL/GenBank/DDBJ databases">
        <title>Draft genome and description of Brachybacterium epidermidis sp nov.</title>
        <authorList>
            <person name="Boxberger M."/>
            <person name="La Scola B."/>
        </authorList>
    </citation>
    <scope>NUCLEOTIDE SEQUENCE [LARGE SCALE GENOMIC DNA]</scope>
    <source>
        <strain evidence="2 3">Marseille-Q2903</strain>
    </source>
</reference>
<feature type="transmembrane region" description="Helical" evidence="1">
    <location>
        <begin position="71"/>
        <end position="91"/>
    </location>
</feature>
<feature type="transmembrane region" description="Helical" evidence="1">
    <location>
        <begin position="346"/>
        <end position="366"/>
    </location>
</feature>
<organism evidence="2 3">
    <name type="scientific">Brachybacterium epidermidis</name>
    <dbReference type="NCBI Taxonomy" id="2781983"/>
    <lineage>
        <taxon>Bacteria</taxon>
        <taxon>Bacillati</taxon>
        <taxon>Actinomycetota</taxon>
        <taxon>Actinomycetes</taxon>
        <taxon>Micrococcales</taxon>
        <taxon>Dermabacteraceae</taxon>
        <taxon>Brachybacterium</taxon>
    </lineage>
</organism>
<comment type="caution">
    <text evidence="2">The sequence shown here is derived from an EMBL/GenBank/DDBJ whole genome shotgun (WGS) entry which is preliminary data.</text>
</comment>
<evidence type="ECO:0000313" key="2">
    <source>
        <dbReference type="EMBL" id="MBE9403493.1"/>
    </source>
</evidence>
<protein>
    <recommendedName>
        <fullName evidence="4">Glycosyltransferase RgtA/B/C/D-like domain-containing protein</fullName>
    </recommendedName>
</protein>
<evidence type="ECO:0000313" key="3">
    <source>
        <dbReference type="Proteomes" id="UP000644727"/>
    </source>
</evidence>
<dbReference type="RefSeq" id="WP_193865242.1">
    <property type="nucleotide sequence ID" value="NZ_JADEYR010000003.1"/>
</dbReference>
<feature type="transmembrane region" description="Helical" evidence="1">
    <location>
        <begin position="193"/>
        <end position="213"/>
    </location>
</feature>
<gene>
    <name evidence="2" type="ORF">IOE58_04585</name>
</gene>
<keyword evidence="1" id="KW-1133">Transmembrane helix</keyword>
<feature type="transmembrane region" description="Helical" evidence="1">
    <location>
        <begin position="128"/>
        <end position="145"/>
    </location>
</feature>
<name>A0ABR9VZ80_9MICO</name>
<feature type="transmembrane region" description="Helical" evidence="1">
    <location>
        <begin position="282"/>
        <end position="302"/>
    </location>
</feature>
<evidence type="ECO:0000256" key="1">
    <source>
        <dbReference type="SAM" id="Phobius"/>
    </source>
</evidence>
<evidence type="ECO:0008006" key="4">
    <source>
        <dbReference type="Google" id="ProtNLM"/>
    </source>
</evidence>
<dbReference type="Proteomes" id="UP000644727">
    <property type="component" value="Unassembled WGS sequence"/>
</dbReference>
<feature type="transmembrane region" description="Helical" evidence="1">
    <location>
        <begin position="251"/>
        <end position="270"/>
    </location>
</feature>
<sequence>MSVVLALTLHVVIAWGARTPSFPFDEIVLLQYSKFLSGAGMPTPPRGAGYFPAWSAIMAPIWWFTSNPAVAYRVAIGLGVIAAIVTIWPLSRAITRVGLSTPQSVVVASFVMSMPARTVQTGYVTSEKLLFLALAWTVLAALRLWEKPTVPRAIVFAIAAAVLTSTHSRAVVLLIACAIWLLCLAIRSWRASLAGLVVLLPIGYLAFWSGGLLNQYLGGGFSQGEKLLGNLLGSRPSIILRVVIGQSWEQTVGSLGLVVVGLVVMLVLVWRELRREHAIGPVCLIGAMLLGVVVLSVGQWSNETALYLASWRRLDAWLYGRYLDPVTALLVALGLGAVVRGLSRRVLATALVLTAGLVGVTVLWLAPDAPTWGYVTPAHIPAVMPWFSTLPTATSETWQWGLMPSLTNENRFWLLASIPALLLLAALTGAGRLGRRGGEVLVAVLMVLASVGTIASTRATDHFQQLEGGRPVLADEINRLEAEHDGELTVDFDRFCTPGLSNNAVVQNKLAYWISPTTMDVTMDRNTSQAQIVLGCDIWPEGSAKGARMISGVESYGYHAWVMPGPLLDELDAQGRLEPVATS</sequence>
<keyword evidence="1" id="KW-0472">Membrane</keyword>
<keyword evidence="3" id="KW-1185">Reference proteome</keyword>
<feature type="transmembrane region" description="Helical" evidence="1">
    <location>
        <begin position="157"/>
        <end position="186"/>
    </location>
</feature>